<evidence type="ECO:0000313" key="7">
    <source>
        <dbReference type="EMBL" id="CAD8620094.1"/>
    </source>
</evidence>
<dbReference type="Pfam" id="PF04241">
    <property type="entry name" value="DUF423"/>
    <property type="match status" value="1"/>
</dbReference>
<feature type="transmembrane region" description="Helical" evidence="5">
    <location>
        <begin position="62"/>
        <end position="83"/>
    </location>
</feature>
<dbReference type="PANTHER" id="PTHR43461">
    <property type="entry name" value="TRANSMEMBRANE PROTEIN 256"/>
    <property type="match status" value="1"/>
</dbReference>
<evidence type="ECO:0008006" key="8">
    <source>
        <dbReference type="Google" id="ProtNLM"/>
    </source>
</evidence>
<evidence type="ECO:0000256" key="4">
    <source>
        <dbReference type="ARBA" id="ARBA00023136"/>
    </source>
</evidence>
<evidence type="ECO:0000256" key="2">
    <source>
        <dbReference type="ARBA" id="ARBA00022692"/>
    </source>
</evidence>
<keyword evidence="4 5" id="KW-0472">Membrane</keyword>
<organism evidence="7">
    <name type="scientific">Coccolithus braarudii</name>
    <dbReference type="NCBI Taxonomy" id="221442"/>
    <lineage>
        <taxon>Eukaryota</taxon>
        <taxon>Haptista</taxon>
        <taxon>Haptophyta</taxon>
        <taxon>Prymnesiophyceae</taxon>
        <taxon>Coccolithales</taxon>
        <taxon>Coccolithaceae</taxon>
        <taxon>Coccolithus</taxon>
    </lineage>
</organism>
<name>A0A6T7KJ55_9EUKA</name>
<comment type="subcellular location">
    <subcellularLocation>
        <location evidence="1">Membrane</location>
        <topology evidence="1">Multi-pass membrane protein</topology>
    </subcellularLocation>
</comment>
<dbReference type="EMBL" id="HBEY01048908">
    <property type="protein sequence ID" value="CAD8620094.1"/>
    <property type="molecule type" value="Transcribed_RNA"/>
</dbReference>
<keyword evidence="2 5" id="KW-0812">Transmembrane</keyword>
<protein>
    <recommendedName>
        <fullName evidence="8">Transmembrane protein 256 homolog</fullName>
    </recommendedName>
</protein>
<gene>
    <name evidence="6" type="ORF">CPEL01642_LOCUS23476</name>
    <name evidence="7" type="ORF">CPEL01642_LOCUS23477</name>
</gene>
<evidence type="ECO:0000256" key="3">
    <source>
        <dbReference type="ARBA" id="ARBA00022989"/>
    </source>
</evidence>
<evidence type="ECO:0000256" key="1">
    <source>
        <dbReference type="ARBA" id="ARBA00004141"/>
    </source>
</evidence>
<evidence type="ECO:0000313" key="6">
    <source>
        <dbReference type="EMBL" id="CAD8620093.1"/>
    </source>
</evidence>
<proteinExistence type="predicted"/>
<dbReference type="InterPro" id="IPR006696">
    <property type="entry name" value="DUF423"/>
</dbReference>
<dbReference type="GO" id="GO:0016020">
    <property type="term" value="C:membrane"/>
    <property type="evidence" value="ECO:0007669"/>
    <property type="project" value="UniProtKB-SubCell"/>
</dbReference>
<dbReference type="AlphaFoldDB" id="A0A6T7KJ55"/>
<keyword evidence="3 5" id="KW-1133">Transmembrane helix</keyword>
<reference evidence="7" key="1">
    <citation type="submission" date="2021-01" db="EMBL/GenBank/DDBJ databases">
        <authorList>
            <person name="Corre E."/>
            <person name="Pelletier E."/>
            <person name="Niang G."/>
            <person name="Scheremetjew M."/>
            <person name="Finn R."/>
            <person name="Kale V."/>
            <person name="Holt S."/>
            <person name="Cochrane G."/>
            <person name="Meng A."/>
            <person name="Brown T."/>
            <person name="Cohen L."/>
        </authorList>
    </citation>
    <scope>NUCLEOTIDE SEQUENCE</scope>
    <source>
        <strain evidence="7">PLY182g</strain>
    </source>
</reference>
<evidence type="ECO:0000256" key="5">
    <source>
        <dbReference type="SAM" id="Phobius"/>
    </source>
</evidence>
<dbReference type="PANTHER" id="PTHR43461:SF1">
    <property type="entry name" value="TRANSMEMBRANE PROTEIN 256"/>
    <property type="match status" value="1"/>
</dbReference>
<sequence length="110" mass="11289">MATVFGRLGGISGASAIGAAAYGAHGFKPSDKTLVTSFENAQRMHLVHSVMLAVSPRLPRPMLSGSLFALGTAMFSGSCYAVALSGNRSYSKLAPAGGVTLMLAWLTIAL</sequence>
<dbReference type="EMBL" id="HBEY01048907">
    <property type="protein sequence ID" value="CAD8620093.1"/>
    <property type="molecule type" value="Transcribed_RNA"/>
</dbReference>
<accession>A0A6T7KJ55</accession>